<dbReference type="EMBL" id="KL142371">
    <property type="protein sequence ID" value="KDR81268.1"/>
    <property type="molecule type" value="Genomic_DNA"/>
</dbReference>
<proteinExistence type="predicted"/>
<name>A0A067TQK7_GALM3</name>
<dbReference type="STRING" id="685588.A0A067TQK7"/>
<protein>
    <submittedName>
        <fullName evidence="1">Uncharacterized protein</fullName>
    </submittedName>
</protein>
<evidence type="ECO:0000313" key="1">
    <source>
        <dbReference type="EMBL" id="KDR81268.1"/>
    </source>
</evidence>
<dbReference type="AlphaFoldDB" id="A0A067TQK7"/>
<reference evidence="2" key="1">
    <citation type="journal article" date="2014" name="Proc. Natl. Acad. Sci. U.S.A.">
        <title>Extensive sampling of basidiomycete genomes demonstrates inadequacy of the white-rot/brown-rot paradigm for wood decay fungi.</title>
        <authorList>
            <person name="Riley R."/>
            <person name="Salamov A.A."/>
            <person name="Brown D.W."/>
            <person name="Nagy L.G."/>
            <person name="Floudas D."/>
            <person name="Held B.W."/>
            <person name="Levasseur A."/>
            <person name="Lombard V."/>
            <person name="Morin E."/>
            <person name="Otillar R."/>
            <person name="Lindquist E.A."/>
            <person name="Sun H."/>
            <person name="LaButti K.M."/>
            <person name="Schmutz J."/>
            <person name="Jabbour D."/>
            <person name="Luo H."/>
            <person name="Baker S.E."/>
            <person name="Pisabarro A.G."/>
            <person name="Walton J.D."/>
            <person name="Blanchette R.A."/>
            <person name="Henrissat B."/>
            <person name="Martin F."/>
            <person name="Cullen D."/>
            <person name="Hibbett D.S."/>
            <person name="Grigoriev I.V."/>
        </authorList>
    </citation>
    <scope>NUCLEOTIDE SEQUENCE [LARGE SCALE GENOMIC DNA]</scope>
    <source>
        <strain evidence="2">CBS 339.88</strain>
    </source>
</reference>
<organism evidence="1 2">
    <name type="scientific">Galerina marginata (strain CBS 339.88)</name>
    <dbReference type="NCBI Taxonomy" id="685588"/>
    <lineage>
        <taxon>Eukaryota</taxon>
        <taxon>Fungi</taxon>
        <taxon>Dikarya</taxon>
        <taxon>Basidiomycota</taxon>
        <taxon>Agaricomycotina</taxon>
        <taxon>Agaricomycetes</taxon>
        <taxon>Agaricomycetidae</taxon>
        <taxon>Agaricales</taxon>
        <taxon>Agaricineae</taxon>
        <taxon>Strophariaceae</taxon>
        <taxon>Galerina</taxon>
    </lineage>
</organism>
<sequence>MLRVPALLTATGLALYQHFGCDLYIHNIYHNPSSPSTNSTQKLPESTKALLNRGLQWESTLFSWLDRSGLLLTIPAVPIDAEILMENILADPRNHFFVSGVNFWPPETKLKENFVAYGSEPLKFGLAKPDLLEIKRNGMDIQWRVLDAKLLPFVKTAHHIQIYFYNMCLRLILQIPGLHPMNSAAVWLPPQTNAVNAHPSLNDIKTISMSTLSPLLDKLIFLDIPRIMANPADRVKWHYNPACQGCRFENGCKTRAIEEGSLGRIPYISHKDAIHLKDILQIFRADAPLESSQRLTDIEDLDRITSDINNFHRVLNSAPNLAKRIRNILAIPTGHSTGLKASKCSPVVKAAKTQTVQVIQRRNITCPRQEDIAIVISIVKDHSASNATSDLFFITVHCEIPFAYAPIACFSRDIVTKIADLIRSIILFRRGRHDYTVQFYTWSSTEHEILEHHIIQAALNNQTNEADIQLCINALTQGAALLQTTFQPLLISRALTSFVGKTTTDASLYRACLERLGLPSDGTPEILKRRIDKEINQLRGGSKYQGRIIYSGQLPLVVVLKKEVERQLALPIPGYWTLSDCIISLNPNYPHCPTDEEIFSAFQKGRDVTILSNILDRRNRVIVTVLKDLRSRAITESGDSLLINTAMPIRPRFKIMCKEPYIRKLFYMTQFEALAKLKELWQSRIDGCRESPTLKFCDVKSEGSGLEYTFHVLSGNVDRHATEKDGGLYEYILVHANPEDKSGELPLELFFDDLSISGSVFPLKYASLANWKKQDCRVQNGIMVMDIRKVYKSLDGNLTASFAIWKTSKKPLQKGATYRLSPRLIDFNTAKVLSALFETDIAWANSRSRNLHKDIPFLQLITDPRSLGRTSSAEQNIIREQQIQSRLQGINDRGNITASALLLTPSQQRAAQEIASNRLSVIWGPPDN</sequence>
<keyword evidence="2" id="KW-1185">Reference proteome</keyword>
<dbReference type="Proteomes" id="UP000027222">
    <property type="component" value="Unassembled WGS sequence"/>
</dbReference>
<accession>A0A067TQK7</accession>
<dbReference type="HOGENOM" id="CLU_004861_1_0_1"/>
<evidence type="ECO:0000313" key="2">
    <source>
        <dbReference type="Proteomes" id="UP000027222"/>
    </source>
</evidence>
<dbReference type="OrthoDB" id="6513042at2759"/>
<gene>
    <name evidence="1" type="ORF">GALMADRAFT_60708</name>
</gene>